<dbReference type="EMBL" id="JBBNAF010000003">
    <property type="protein sequence ID" value="KAK9161684.1"/>
    <property type="molecule type" value="Genomic_DNA"/>
</dbReference>
<comment type="caution">
    <text evidence="2">The sequence shown here is derived from an EMBL/GenBank/DDBJ whole genome shotgun (WGS) entry which is preliminary data.</text>
</comment>
<keyword evidence="3" id="KW-1185">Reference proteome</keyword>
<sequence length="503" mass="57907">MDRFSYTPASANFYKPTRQDTEQALQNLRSLVVDRLGEFRPVVLLGVTDIVLWILKSDHHDFKTPTYKRAQVEKLLNPIADQVFEQMLQTTQLITDYSTHPYEFEFHNDRPLASMEAIVAYNLLVWAYREGPWHRTPPPQQVYRKKAYEMVLILNNESAKSSDEQTKLISDLLYGVSDHMVCDLLVFVISKLFPEFVVRWKGVVFYSKPAKIYVDSRVGSSSSIDVKVIDTLVVFTWMVPMSLRFWDYDEGADHEEEGDSGAFEESENKLRSAGASAPRDGPDHHRGEGNGDRPVEAKGSRSTDSRDRVKMKNGERHQNELQNCATSSSIDWERFAQSSYKACSDIVLWILKSDHRFNTPLHKRFQVEKLVNPIGDQVFEQMLLTTQGITDYLTQRSTTHPYRFVAHNDMPITAMEDVVAYNLLIQVHGHDREKAFDMVLILKNQTIPSINAQMIGDLLGPIWDRADCDLLVFIISKLFPDFVRRWNGLAFYVIPAKISKMKR</sequence>
<accession>A0AAP0L3C9</accession>
<gene>
    <name evidence="2" type="ORF">Syun_008025</name>
</gene>
<organism evidence="2 3">
    <name type="scientific">Stephania yunnanensis</name>
    <dbReference type="NCBI Taxonomy" id="152371"/>
    <lineage>
        <taxon>Eukaryota</taxon>
        <taxon>Viridiplantae</taxon>
        <taxon>Streptophyta</taxon>
        <taxon>Embryophyta</taxon>
        <taxon>Tracheophyta</taxon>
        <taxon>Spermatophyta</taxon>
        <taxon>Magnoliopsida</taxon>
        <taxon>Ranunculales</taxon>
        <taxon>Menispermaceae</taxon>
        <taxon>Menispermoideae</taxon>
        <taxon>Cissampelideae</taxon>
        <taxon>Stephania</taxon>
    </lineage>
</organism>
<evidence type="ECO:0000313" key="2">
    <source>
        <dbReference type="EMBL" id="KAK9161684.1"/>
    </source>
</evidence>
<name>A0AAP0L3C9_9MAGN</name>
<protein>
    <submittedName>
        <fullName evidence="2">Uncharacterized protein</fullName>
    </submittedName>
</protein>
<dbReference type="Proteomes" id="UP001420932">
    <property type="component" value="Unassembled WGS sequence"/>
</dbReference>
<evidence type="ECO:0000256" key="1">
    <source>
        <dbReference type="SAM" id="MobiDB-lite"/>
    </source>
</evidence>
<feature type="compositionally biased region" description="Acidic residues" evidence="1">
    <location>
        <begin position="255"/>
        <end position="265"/>
    </location>
</feature>
<proteinExistence type="predicted"/>
<evidence type="ECO:0000313" key="3">
    <source>
        <dbReference type="Proteomes" id="UP001420932"/>
    </source>
</evidence>
<dbReference type="AlphaFoldDB" id="A0AAP0L3C9"/>
<feature type="region of interest" description="Disordered" evidence="1">
    <location>
        <begin position="255"/>
        <end position="321"/>
    </location>
</feature>
<feature type="compositionally biased region" description="Basic and acidic residues" evidence="1">
    <location>
        <begin position="280"/>
        <end position="319"/>
    </location>
</feature>
<reference evidence="2 3" key="1">
    <citation type="submission" date="2024-01" db="EMBL/GenBank/DDBJ databases">
        <title>Genome assemblies of Stephania.</title>
        <authorList>
            <person name="Yang L."/>
        </authorList>
    </citation>
    <scope>NUCLEOTIDE SEQUENCE [LARGE SCALE GENOMIC DNA]</scope>
    <source>
        <strain evidence="2">YNDBR</strain>
        <tissue evidence="2">Leaf</tissue>
    </source>
</reference>